<feature type="region of interest" description="Disordered" evidence="4">
    <location>
        <begin position="87"/>
        <end position="138"/>
    </location>
</feature>
<comment type="caution">
    <text evidence="5">The sequence shown here is derived from an EMBL/GenBank/DDBJ whole genome shotgun (WGS) entry which is preliminary data.</text>
</comment>
<evidence type="ECO:0000256" key="1">
    <source>
        <dbReference type="ARBA" id="ARBA00004613"/>
    </source>
</evidence>
<dbReference type="PANTHER" id="PTHR41146:SF1">
    <property type="entry name" value="DIURETIC HORMONE CLASS 2"/>
    <property type="match status" value="1"/>
</dbReference>
<dbReference type="InterPro" id="IPR034439">
    <property type="entry name" value="DH2-like"/>
</dbReference>
<dbReference type="EMBL" id="CAJVCH010094577">
    <property type="protein sequence ID" value="CAG7722998.1"/>
    <property type="molecule type" value="Genomic_DNA"/>
</dbReference>
<comment type="subcellular location">
    <subcellularLocation>
        <location evidence="1">Secreted</location>
    </subcellularLocation>
</comment>
<dbReference type="PANTHER" id="PTHR41146">
    <property type="entry name" value="DIURETIC HORMONE CLASS 2"/>
    <property type="match status" value="1"/>
</dbReference>
<evidence type="ECO:0000256" key="4">
    <source>
        <dbReference type="SAM" id="MobiDB-lite"/>
    </source>
</evidence>
<dbReference type="GO" id="GO:0005615">
    <property type="term" value="C:extracellular space"/>
    <property type="evidence" value="ECO:0007669"/>
    <property type="project" value="TreeGrafter"/>
</dbReference>
<evidence type="ECO:0000256" key="3">
    <source>
        <dbReference type="ARBA" id="ARBA00022525"/>
    </source>
</evidence>
<proteinExistence type="inferred from homology"/>
<name>A0A8J2JPL8_9HEXA</name>
<evidence type="ECO:0000256" key="2">
    <source>
        <dbReference type="ARBA" id="ARBA00007773"/>
    </source>
</evidence>
<evidence type="ECO:0000313" key="6">
    <source>
        <dbReference type="Proteomes" id="UP000708208"/>
    </source>
</evidence>
<dbReference type="GO" id="GO:0007589">
    <property type="term" value="P:body fluid secretion"/>
    <property type="evidence" value="ECO:0007669"/>
    <property type="project" value="InterPro"/>
</dbReference>
<evidence type="ECO:0008006" key="7">
    <source>
        <dbReference type="Google" id="ProtNLM"/>
    </source>
</evidence>
<evidence type="ECO:0000313" key="5">
    <source>
        <dbReference type="EMBL" id="CAG7722998.1"/>
    </source>
</evidence>
<keyword evidence="3" id="KW-0964">Secreted</keyword>
<dbReference type="Proteomes" id="UP000708208">
    <property type="component" value="Unassembled WGS sequence"/>
</dbReference>
<sequence>MALIHSSHAIPFYPSVYNNARHKDYLVEVEDPDAVLEMLAKLGQSILRAQHEGSNAKRGLDLGLARGFSGSQAAKHLMGLAAANFAAGPGKKKRGGDMSSLSSTGRGDMTFGVPASAQDYLPASPPASSNEWILGNKE</sequence>
<organism evidence="5 6">
    <name type="scientific">Allacma fusca</name>
    <dbReference type="NCBI Taxonomy" id="39272"/>
    <lineage>
        <taxon>Eukaryota</taxon>
        <taxon>Metazoa</taxon>
        <taxon>Ecdysozoa</taxon>
        <taxon>Arthropoda</taxon>
        <taxon>Hexapoda</taxon>
        <taxon>Collembola</taxon>
        <taxon>Symphypleona</taxon>
        <taxon>Sminthuridae</taxon>
        <taxon>Allacma</taxon>
    </lineage>
</organism>
<dbReference type="GO" id="GO:0001664">
    <property type="term" value="F:G protein-coupled receptor binding"/>
    <property type="evidence" value="ECO:0007669"/>
    <property type="project" value="TreeGrafter"/>
</dbReference>
<accession>A0A8J2JPL8</accession>
<comment type="similarity">
    <text evidence="2">Belongs to the diuretic hormone class 2 family.</text>
</comment>
<reference evidence="5" key="1">
    <citation type="submission" date="2021-06" db="EMBL/GenBank/DDBJ databases">
        <authorList>
            <person name="Hodson N. C."/>
            <person name="Mongue J. A."/>
            <person name="Jaron S. K."/>
        </authorList>
    </citation>
    <scope>NUCLEOTIDE SEQUENCE</scope>
</reference>
<dbReference type="GO" id="GO:0008613">
    <property type="term" value="F:diuretic hormone activity"/>
    <property type="evidence" value="ECO:0007669"/>
    <property type="project" value="InterPro"/>
</dbReference>
<keyword evidence="6" id="KW-1185">Reference proteome</keyword>
<protein>
    <recommendedName>
        <fullName evidence="7">Diuretic hormone 31</fullName>
    </recommendedName>
</protein>
<dbReference type="OrthoDB" id="6495587at2759"/>
<gene>
    <name evidence="5" type="ORF">AFUS01_LOCUS12106</name>
</gene>
<dbReference type="AlphaFoldDB" id="A0A8J2JPL8"/>